<dbReference type="EMBL" id="SMTF01000008">
    <property type="protein sequence ID" value="TDK23312.1"/>
    <property type="molecule type" value="Genomic_DNA"/>
</dbReference>
<evidence type="ECO:0000256" key="1">
    <source>
        <dbReference type="SAM" id="MobiDB-lite"/>
    </source>
</evidence>
<dbReference type="Proteomes" id="UP000294796">
    <property type="component" value="Unassembled WGS sequence"/>
</dbReference>
<evidence type="ECO:0000313" key="3">
    <source>
        <dbReference type="EMBL" id="TDK23312.1"/>
    </source>
</evidence>
<dbReference type="RefSeq" id="WP_133322008.1">
    <property type="nucleotide sequence ID" value="NZ_SMTF01000008.1"/>
</dbReference>
<evidence type="ECO:0000256" key="2">
    <source>
        <dbReference type="SAM" id="SignalP"/>
    </source>
</evidence>
<feature type="region of interest" description="Disordered" evidence="1">
    <location>
        <begin position="25"/>
        <end position="54"/>
    </location>
</feature>
<accession>A0A4R5TR67</accession>
<feature type="chain" id="PRO_5020209813" evidence="2">
    <location>
        <begin position="24"/>
        <end position="234"/>
    </location>
</feature>
<dbReference type="PROSITE" id="PS51257">
    <property type="entry name" value="PROKAR_LIPOPROTEIN"/>
    <property type="match status" value="1"/>
</dbReference>
<organism evidence="3 4">
    <name type="scientific">Luteimonas aestuarii</name>
    <dbReference type="NCBI Taxonomy" id="453837"/>
    <lineage>
        <taxon>Bacteria</taxon>
        <taxon>Pseudomonadati</taxon>
        <taxon>Pseudomonadota</taxon>
        <taxon>Gammaproteobacteria</taxon>
        <taxon>Lysobacterales</taxon>
        <taxon>Lysobacteraceae</taxon>
        <taxon>Luteimonas</taxon>
    </lineage>
</organism>
<dbReference type="AlphaFoldDB" id="A0A4R5TR67"/>
<feature type="compositionally biased region" description="Low complexity" evidence="1">
    <location>
        <begin position="35"/>
        <end position="45"/>
    </location>
</feature>
<feature type="signal peptide" evidence="2">
    <location>
        <begin position="1"/>
        <end position="23"/>
    </location>
</feature>
<proteinExistence type="predicted"/>
<evidence type="ECO:0000313" key="4">
    <source>
        <dbReference type="Proteomes" id="UP000294796"/>
    </source>
</evidence>
<keyword evidence="2" id="KW-0732">Signal</keyword>
<reference evidence="3 4" key="1">
    <citation type="submission" date="2019-03" db="EMBL/GenBank/DDBJ databases">
        <title>Luteimonas zhaokaii sp.nov., isolated from the rectal contents of Plateau pika in Yushu, Qinghai Province, China.</title>
        <authorList>
            <person name="Zhang G."/>
        </authorList>
    </citation>
    <scope>NUCLEOTIDE SEQUENCE [LARGE SCALE GENOMIC DNA]</scope>
    <source>
        <strain evidence="3 4">B9</strain>
    </source>
</reference>
<name>A0A4R5TR67_9GAMM</name>
<gene>
    <name evidence="3" type="ORF">E2F46_10285</name>
</gene>
<comment type="caution">
    <text evidence="3">The sequence shown here is derived from an EMBL/GenBank/DDBJ whole genome shotgun (WGS) entry which is preliminary data.</text>
</comment>
<keyword evidence="4" id="KW-1185">Reference proteome</keyword>
<protein>
    <submittedName>
        <fullName evidence="3">Uncharacterized protein</fullName>
    </submittedName>
</protein>
<sequence>MRPRTSPLLLSSLVLGACAHAPAQTTLDQNPVKETPAMATPTDPDTAGKDTSPITPKLTAEQALTRLLELIRSSRFRSDFTPERLSQVMGVDVKTFSSGYYGYGEQISEDWWYGFEMREDPKSGVPFSFSFNEPPGKSPDVTDICQPDFEEFSAELEAMGFSKTGNYDSLPPAPPPSFLPDGTPIRVERPSHGRLMSYTFRRIKNGQSEMTVVVHPGRADARTGRTCVWMIQVF</sequence>
<dbReference type="OrthoDB" id="9012352at2"/>